<dbReference type="RefSeq" id="WP_052068276.1">
    <property type="nucleotide sequence ID" value="NZ_CYRX01000010.1"/>
</dbReference>
<reference evidence="1 2" key="1">
    <citation type="submission" date="2015-09" db="EMBL/GenBank/DDBJ databases">
        <authorList>
            <consortium name="Swine Surveillance"/>
        </authorList>
    </citation>
    <scope>NUCLEOTIDE SEQUENCE [LARGE SCALE GENOMIC DNA]</scope>
    <source>
        <strain evidence="1 2">CECT 5294</strain>
    </source>
</reference>
<dbReference type="Proteomes" id="UP000051298">
    <property type="component" value="Unassembled WGS sequence"/>
</dbReference>
<accession>A0A0P1EX43</accession>
<evidence type="ECO:0008006" key="3">
    <source>
        <dbReference type="Google" id="ProtNLM"/>
    </source>
</evidence>
<dbReference type="eggNOG" id="COG1399">
    <property type="taxonomic scope" value="Bacteria"/>
</dbReference>
<dbReference type="EMBL" id="CYRX01000010">
    <property type="protein sequence ID" value="CUH59624.1"/>
    <property type="molecule type" value="Genomic_DNA"/>
</dbReference>
<dbReference type="AlphaFoldDB" id="A0A0P1EX43"/>
<dbReference type="Pfam" id="PF02620">
    <property type="entry name" value="YceD"/>
    <property type="match status" value="1"/>
</dbReference>
<name>A0A0P1EX43_9RHOB</name>
<evidence type="ECO:0000313" key="1">
    <source>
        <dbReference type="EMBL" id="CUH59624.1"/>
    </source>
</evidence>
<evidence type="ECO:0000313" key="2">
    <source>
        <dbReference type="Proteomes" id="UP000051298"/>
    </source>
</evidence>
<dbReference type="InterPro" id="IPR003772">
    <property type="entry name" value="YceD"/>
</dbReference>
<gene>
    <name evidence="1" type="ORF">THS5294_00910</name>
</gene>
<protein>
    <recommendedName>
        <fullName evidence="3">DUF177 domain-containing protein</fullName>
    </recommendedName>
</protein>
<organism evidence="1 2">
    <name type="scientific">Thalassobacter stenotrophicus</name>
    <dbReference type="NCBI Taxonomy" id="266809"/>
    <lineage>
        <taxon>Bacteria</taxon>
        <taxon>Pseudomonadati</taxon>
        <taxon>Pseudomonadota</taxon>
        <taxon>Alphaproteobacteria</taxon>
        <taxon>Rhodobacterales</taxon>
        <taxon>Roseobacteraceae</taxon>
        <taxon>Thalassobacter</taxon>
    </lineage>
</organism>
<sequence>MNDLNSDGDVSATVPHPVRLADLAQRKTTRVVLEPNAGQCAAIADALGLSALRKLRFVVELTPQRGSDWRLTGKLGATVEQPCRVSFEPVITRIEDEVARHYVSNWQDVTEAEAEMPDDDTVEPLPAVVDVGAVMEEALALLVPAYPRAAGIEDLDLVAAPPGAEPLTEDKVKPFAGLAALKAQMEQDGAADEPEDN</sequence>
<proteinExistence type="predicted"/>
<dbReference type="STRING" id="266809.PM03_04895"/>